<dbReference type="Proteomes" id="UP000182829">
    <property type="component" value="Unassembled WGS sequence"/>
</dbReference>
<organism evidence="1 2">
    <name type="scientific">Natronobacterium gregoryi</name>
    <dbReference type="NCBI Taxonomy" id="44930"/>
    <lineage>
        <taxon>Archaea</taxon>
        <taxon>Methanobacteriati</taxon>
        <taxon>Methanobacteriota</taxon>
        <taxon>Stenosarchaea group</taxon>
        <taxon>Halobacteria</taxon>
        <taxon>Halobacteriales</taxon>
        <taxon>Natrialbaceae</taxon>
        <taxon>Natronobacterium</taxon>
    </lineage>
</organism>
<accession>A0A1I3MTQ4</accession>
<dbReference type="AlphaFoldDB" id="A0A1I3MTQ4"/>
<protein>
    <submittedName>
        <fullName evidence="1">Uncharacterized protein</fullName>
    </submittedName>
</protein>
<proteinExistence type="predicted"/>
<evidence type="ECO:0000313" key="2">
    <source>
        <dbReference type="Proteomes" id="UP000182829"/>
    </source>
</evidence>
<name>A0A1I3MTQ4_9EURY</name>
<reference evidence="1 2" key="1">
    <citation type="submission" date="2016-10" db="EMBL/GenBank/DDBJ databases">
        <authorList>
            <person name="de Groot N.N."/>
        </authorList>
    </citation>
    <scope>NUCLEOTIDE SEQUENCE [LARGE SCALE GENOMIC DNA]</scope>
    <source>
        <strain evidence="1 2">SP2</strain>
    </source>
</reference>
<dbReference type="EMBL" id="FORO01000011">
    <property type="protein sequence ID" value="SFJ00321.1"/>
    <property type="molecule type" value="Genomic_DNA"/>
</dbReference>
<sequence>MTLYRGIFMSESKDNYIQYLHLSFGIEYIVAELT</sequence>
<gene>
    <name evidence="1" type="ORF">SAMN05443661_11117</name>
</gene>
<evidence type="ECO:0000313" key="1">
    <source>
        <dbReference type="EMBL" id="SFJ00321.1"/>
    </source>
</evidence>